<evidence type="ECO:0000313" key="2">
    <source>
        <dbReference type="Proteomes" id="UP001186974"/>
    </source>
</evidence>
<evidence type="ECO:0000313" key="1">
    <source>
        <dbReference type="EMBL" id="KAK3063895.1"/>
    </source>
</evidence>
<comment type="caution">
    <text evidence="1">The sequence shown here is derived from an EMBL/GenBank/DDBJ whole genome shotgun (WGS) entry which is preliminary data.</text>
</comment>
<keyword evidence="2" id="KW-1185">Reference proteome</keyword>
<proteinExistence type="predicted"/>
<organism evidence="1 2">
    <name type="scientific">Coniosporium uncinatum</name>
    <dbReference type="NCBI Taxonomy" id="93489"/>
    <lineage>
        <taxon>Eukaryota</taxon>
        <taxon>Fungi</taxon>
        <taxon>Dikarya</taxon>
        <taxon>Ascomycota</taxon>
        <taxon>Pezizomycotina</taxon>
        <taxon>Dothideomycetes</taxon>
        <taxon>Dothideomycetes incertae sedis</taxon>
        <taxon>Coniosporium</taxon>
    </lineage>
</organism>
<gene>
    <name evidence="1" type="ORF">LTS18_011867</name>
</gene>
<dbReference type="Proteomes" id="UP001186974">
    <property type="component" value="Unassembled WGS sequence"/>
</dbReference>
<protein>
    <submittedName>
        <fullName evidence="1">Uncharacterized protein</fullName>
    </submittedName>
</protein>
<sequence length="544" mass="61512">MCADEPCWHAMTKCDGKRPKCTFCQQHNADCAYRQVPESPPSKVETEIVHIRERLDYITNLLSQQQQQQPPPLQQFQHTQHVQTARSPTVERTSLERLRATDPPAEHTSPPYFPDFPFMTIQTKSMMDVLGLDRDLDIRLLNLERADASRISPLGGGRVSMLPYNRALSALGAFSEKVHTWYPILHPSFSRQYLHIVGGSFPQSADSCLVLLIAAIGSLAEHSSITQALEERPDAAYIEVALCFLPMVLAESNVRSIQCFVFLAIYHLCLLKPLQAYDYALIASFKAQNVLRSHTYDGDAEQLELVRRAYWAILLIESELAVQFELAESGIWKADNDTPLPSGHETWHFAPTPSPAADPTSPNSGLSAGSTSDEMLSYFLAEIAMRRMLQRCKSAVSHTSHGQLAYAPIIAAELQQQLDEWFGYLPEQLRFDRGAQLERTMSLHPLSLFLQLQYFACRASIFWPAVYQAMGTGEALEWLLPYCKDFFESYIWFMDSATRASKSCLPNLWTIHLRYAQSNAPTTTFCCFGADFLITAFLSYQWQP</sequence>
<dbReference type="EMBL" id="JAWDJW010006683">
    <property type="protein sequence ID" value="KAK3063895.1"/>
    <property type="molecule type" value="Genomic_DNA"/>
</dbReference>
<reference evidence="1" key="1">
    <citation type="submission" date="2024-09" db="EMBL/GenBank/DDBJ databases">
        <title>Black Yeasts Isolated from many extreme environments.</title>
        <authorList>
            <person name="Coleine C."/>
            <person name="Stajich J.E."/>
            <person name="Selbmann L."/>
        </authorList>
    </citation>
    <scope>NUCLEOTIDE SEQUENCE</scope>
    <source>
        <strain evidence="1">CCFEE 5737</strain>
    </source>
</reference>
<name>A0ACC3D9H2_9PEZI</name>
<accession>A0ACC3D9H2</accession>